<accession>H3NPD6</accession>
<dbReference type="GO" id="GO:0005198">
    <property type="term" value="F:structural molecule activity"/>
    <property type="evidence" value="ECO:0007669"/>
    <property type="project" value="InterPro"/>
</dbReference>
<sequence length="531" mass="61462">MLNHKELINLSKELSYQFNELERMLIWDIARRIDSEINGKGNYTQTAEKQMQDLIDIGYDSKRAREMIANTLGISASVVDSIVYKYGFEKYRDDFKHYATVGKKLQDFERNGFVVNLIRATQEDLKKGILNLSGTIGFVDEKGKFSQVDNYYRQAINTAVFQTTSGAFDYQSVTRRIVKQMAKSGVRTVNYESGVSRSLESTVRNNLLTGISQMAGKIALQNAIDMGEDLMEITAHAGARPSHSVWQGQIVSLSGRSGYLNLIDIGYGDVAGFQGANCYHDWFVFFEGISTRNYTQSQLDEFNDQSKKYEFNGKEYSEYEAGQKMRQIERSISQTKRELVGLDATDDKEMFTARSIYLKRQRELYDEFSEVTGKEKLPLNQLVYNFDRKKAVQATWAYKKVDKLAEKLYNIYNKNERINLLARHNLFNEKWNKSEFRTEKSLQGHFKSHGKEFNFKTKEEYIKSARKLLSKKIDGENIFGYETKDGRTVIYDKAKNEIAIGQNGYIKTFYKPTKQYDYYLEQLEKDVKNGK</sequence>
<dbReference type="HOGENOM" id="CLU_025929_1_1_9"/>
<name>H3NPD6_9FIRM</name>
<dbReference type="Proteomes" id="UP000004191">
    <property type="component" value="Unassembled WGS sequence"/>
</dbReference>
<dbReference type="eggNOG" id="COG2369">
    <property type="taxonomic scope" value="Bacteria"/>
</dbReference>
<comment type="caution">
    <text evidence="1">The sequence shown here is derived from an EMBL/GenBank/DDBJ whole genome shotgun (WGS) entry which is preliminary data.</text>
</comment>
<dbReference type="RefSeq" id="WP_005398712.1">
    <property type="nucleotide sequence ID" value="NZ_JH601088.1"/>
</dbReference>
<gene>
    <name evidence="1" type="ORF">HMPREF9709_01197</name>
</gene>
<evidence type="ECO:0000313" key="2">
    <source>
        <dbReference type="Proteomes" id="UP000004191"/>
    </source>
</evidence>
<dbReference type="InterPro" id="IPR009319">
    <property type="entry name" value="Phage_A118_VSP1"/>
</dbReference>
<protein>
    <recommendedName>
        <fullName evidence="3">Phage minor capsid protein 2</fullName>
    </recommendedName>
</protein>
<reference evidence="1 2" key="1">
    <citation type="submission" date="2012-01" db="EMBL/GenBank/DDBJ databases">
        <title>The Genome Sequence of Helcococcus kunzii ATCC 51366.</title>
        <authorList>
            <consortium name="The Broad Institute Genome Sequencing Platform"/>
            <person name="Earl A."/>
            <person name="Ward D."/>
            <person name="Feldgarden M."/>
            <person name="Gevers D."/>
            <person name="Huys G."/>
            <person name="Young S.K."/>
            <person name="Zeng Q."/>
            <person name="Gargeya S."/>
            <person name="Fitzgerald M."/>
            <person name="Haas B."/>
            <person name="Abouelleil A."/>
            <person name="Alvarado L."/>
            <person name="Arachchi H.M."/>
            <person name="Berlin A."/>
            <person name="Chapman S.B."/>
            <person name="Gearin G."/>
            <person name="Goldberg J."/>
            <person name="Griggs A."/>
            <person name="Gujja S."/>
            <person name="Hansen M."/>
            <person name="Heiman D."/>
            <person name="Howarth C."/>
            <person name="Larimer J."/>
            <person name="Lui A."/>
            <person name="MacDonald P.J.P."/>
            <person name="McCowen C."/>
            <person name="Montmayeur A."/>
            <person name="Murphy C."/>
            <person name="Neiman D."/>
            <person name="Pearson M."/>
            <person name="Priest M."/>
            <person name="Roberts A."/>
            <person name="Saif S."/>
            <person name="Shea T."/>
            <person name="Sisk P."/>
            <person name="Stolte C."/>
            <person name="Sykes S."/>
            <person name="Wortman J."/>
            <person name="Nusbaum C."/>
            <person name="Birren B."/>
        </authorList>
    </citation>
    <scope>NUCLEOTIDE SEQUENCE [LARGE SCALE GENOMIC DNA]</scope>
    <source>
        <strain evidence="1 2">ATCC 51366</strain>
    </source>
</reference>
<evidence type="ECO:0000313" key="1">
    <source>
        <dbReference type="EMBL" id="EHR33449.1"/>
    </source>
</evidence>
<dbReference type="GeneID" id="96999827"/>
<evidence type="ECO:0008006" key="3">
    <source>
        <dbReference type="Google" id="ProtNLM"/>
    </source>
</evidence>
<organism evidence="1 2">
    <name type="scientific">Helcococcus kunzii ATCC 51366</name>
    <dbReference type="NCBI Taxonomy" id="883114"/>
    <lineage>
        <taxon>Bacteria</taxon>
        <taxon>Bacillati</taxon>
        <taxon>Bacillota</taxon>
        <taxon>Tissierellia</taxon>
        <taxon>Tissierellales</taxon>
        <taxon>Peptoniphilaceae</taxon>
        <taxon>Helcococcus</taxon>
    </lineage>
</organism>
<keyword evidence="2" id="KW-1185">Reference proteome</keyword>
<dbReference type="STRING" id="883114.HMPREF9709_01197"/>
<dbReference type="PATRIC" id="fig|883114.3.peg.1188"/>
<proteinExistence type="predicted"/>
<dbReference type="Pfam" id="PF06152">
    <property type="entry name" value="Phage_min_cap2"/>
    <property type="match status" value="1"/>
</dbReference>
<dbReference type="EMBL" id="AGEI01000023">
    <property type="protein sequence ID" value="EHR33449.1"/>
    <property type="molecule type" value="Genomic_DNA"/>
</dbReference>
<dbReference type="AlphaFoldDB" id="H3NPD6"/>